<feature type="chain" id="PRO_5018126911" evidence="1">
    <location>
        <begin position="19"/>
        <end position="306"/>
    </location>
</feature>
<evidence type="ECO:0000313" key="3">
    <source>
        <dbReference type="Proteomes" id="UP000276634"/>
    </source>
</evidence>
<dbReference type="InterPro" id="IPR007487">
    <property type="entry name" value="ABC_transpt-TYRBP-like"/>
</dbReference>
<dbReference type="Pfam" id="PF04392">
    <property type="entry name" value="ABC_sub_bind"/>
    <property type="match status" value="1"/>
</dbReference>
<dbReference type="Gene3D" id="3.40.50.2300">
    <property type="match status" value="2"/>
</dbReference>
<reference evidence="2 3" key="1">
    <citation type="submission" date="2018-11" db="EMBL/GenBank/DDBJ databases">
        <title>Genomic Encyclopedia of Type Strains, Phase IV (KMG-IV): sequencing the most valuable type-strain genomes for metagenomic binning, comparative biology and taxonomic classification.</title>
        <authorList>
            <person name="Goeker M."/>
        </authorList>
    </citation>
    <scope>NUCLEOTIDE SEQUENCE [LARGE SCALE GENOMIC DNA]</scope>
    <source>
        <strain evidence="2 3">DSM 100275</strain>
    </source>
</reference>
<dbReference type="Proteomes" id="UP000276634">
    <property type="component" value="Unassembled WGS sequence"/>
</dbReference>
<proteinExistence type="predicted"/>
<evidence type="ECO:0000256" key="1">
    <source>
        <dbReference type="SAM" id="SignalP"/>
    </source>
</evidence>
<name>A0A3N1Y0H8_9GAMM</name>
<keyword evidence="3" id="KW-1185">Reference proteome</keyword>
<dbReference type="PANTHER" id="PTHR35271:SF1">
    <property type="entry name" value="ABC TRANSPORTER, SUBSTRATE-BINDING LIPOPROTEIN"/>
    <property type="match status" value="1"/>
</dbReference>
<comment type="caution">
    <text evidence="2">The sequence shown here is derived from an EMBL/GenBank/DDBJ whole genome shotgun (WGS) entry which is preliminary data.</text>
</comment>
<dbReference type="EMBL" id="RJVI01000002">
    <property type="protein sequence ID" value="ROR32021.1"/>
    <property type="molecule type" value="Genomic_DNA"/>
</dbReference>
<sequence length="306" mass="32145">MRALAGCVLALMLGPVAAAPALALGVVYPDVPEPYRALFLRIVEGIEDANGGGVQTLAVSDDTDPQALAAWASRRRLDAVIALGRQGMEAARTLQGALPVVVGAVSLRPGPAEGVTGVSLVPEPGAVFARLRRIAPGVRRVHVVYSVEESGWLVARAKEAAPAMGLSLHAEAVADAREGTRRLLEMTRGLRGAEEAVWLLRDRRAVAEQVVLAELVRRAWEQGFVLFSSSPAHAGRGALFAAYPDSLGLGRRLARLAAEAAAGRGPAGIRPLEALALAVNLRTARHMGIELGEEILGAAEVVFPQR</sequence>
<organism evidence="2 3">
    <name type="scientific">Inmirania thermothiophila</name>
    <dbReference type="NCBI Taxonomy" id="1750597"/>
    <lineage>
        <taxon>Bacteria</taxon>
        <taxon>Pseudomonadati</taxon>
        <taxon>Pseudomonadota</taxon>
        <taxon>Gammaproteobacteria</taxon>
        <taxon>Chromatiales</taxon>
        <taxon>Ectothiorhodospiraceae</taxon>
        <taxon>Inmirania</taxon>
    </lineage>
</organism>
<keyword evidence="1" id="KW-0732">Signal</keyword>
<evidence type="ECO:0000313" key="2">
    <source>
        <dbReference type="EMBL" id="ROR32021.1"/>
    </source>
</evidence>
<gene>
    <name evidence="2" type="ORF">EDC57_1207</name>
</gene>
<dbReference type="PANTHER" id="PTHR35271">
    <property type="entry name" value="ABC TRANSPORTER, SUBSTRATE-BINDING LIPOPROTEIN-RELATED"/>
    <property type="match status" value="1"/>
</dbReference>
<feature type="signal peptide" evidence="1">
    <location>
        <begin position="1"/>
        <end position="18"/>
    </location>
</feature>
<accession>A0A3N1Y0H8</accession>
<dbReference type="AlphaFoldDB" id="A0A3N1Y0H8"/>
<protein>
    <submittedName>
        <fullName evidence="2">Putative ABC transport system substrate-binding protein</fullName>
    </submittedName>
</protein>